<comment type="caution">
    <text evidence="3">The sequence shown here is derived from an EMBL/GenBank/DDBJ whole genome shotgun (WGS) entry which is preliminary data.</text>
</comment>
<organism evidence="3 4">
    <name type="scientific">Herbiconiux flava</name>
    <dbReference type="NCBI Taxonomy" id="881268"/>
    <lineage>
        <taxon>Bacteria</taxon>
        <taxon>Bacillati</taxon>
        <taxon>Actinomycetota</taxon>
        <taxon>Actinomycetes</taxon>
        <taxon>Micrococcales</taxon>
        <taxon>Microbacteriaceae</taxon>
        <taxon>Herbiconiux</taxon>
    </lineage>
</organism>
<dbReference type="AlphaFoldDB" id="A0A852SMV9"/>
<dbReference type="RefSeq" id="WP_179547353.1">
    <property type="nucleotide sequence ID" value="NZ_BSEW01000001.1"/>
</dbReference>
<keyword evidence="1" id="KW-0238">DNA-binding</keyword>
<evidence type="ECO:0000313" key="4">
    <source>
        <dbReference type="Proteomes" id="UP000549913"/>
    </source>
</evidence>
<gene>
    <name evidence="3" type="ORF">BJ984_001316</name>
</gene>
<feature type="domain" description="HTH tetR-type" evidence="2">
    <location>
        <begin position="22"/>
        <end position="54"/>
    </location>
</feature>
<dbReference type="SUPFAM" id="SSF46689">
    <property type="entry name" value="Homeodomain-like"/>
    <property type="match status" value="1"/>
</dbReference>
<accession>A0A852SMV9</accession>
<keyword evidence="4" id="KW-1185">Reference proteome</keyword>
<dbReference type="Pfam" id="PF00440">
    <property type="entry name" value="TetR_N"/>
    <property type="match status" value="1"/>
</dbReference>
<reference evidence="3 4" key="1">
    <citation type="submission" date="2020-07" db="EMBL/GenBank/DDBJ databases">
        <title>Sequencing the genomes of 1000 actinobacteria strains.</title>
        <authorList>
            <person name="Klenk H.-P."/>
        </authorList>
    </citation>
    <scope>NUCLEOTIDE SEQUENCE [LARGE SCALE GENOMIC DNA]</scope>
    <source>
        <strain evidence="3 4">DSM 26474</strain>
    </source>
</reference>
<name>A0A852SMV9_9MICO</name>
<evidence type="ECO:0000313" key="3">
    <source>
        <dbReference type="EMBL" id="NYD70158.1"/>
    </source>
</evidence>
<proteinExistence type="predicted"/>
<dbReference type="InterPro" id="IPR009057">
    <property type="entry name" value="Homeodomain-like_sf"/>
</dbReference>
<protein>
    <submittedName>
        <fullName evidence="3">AcrR family transcriptional regulator</fullName>
    </submittedName>
</protein>
<evidence type="ECO:0000256" key="1">
    <source>
        <dbReference type="ARBA" id="ARBA00023125"/>
    </source>
</evidence>
<evidence type="ECO:0000259" key="2">
    <source>
        <dbReference type="Pfam" id="PF00440"/>
    </source>
</evidence>
<sequence length="209" mass="22432">MAKRAYSSPRRAAEAARTRELILDATATLCARDGYLATTLKAIAAEAGVSVQSVTAAGTKAVLLIAAFERAFSGTEGRESLADRPDVRAIMQRPDTELALDQYLDYVADANSRTSGIVRAMEAAAQLDEAAAAALADLEGRRRSDMGLAARWFAQRGLIDPADIPRIADELGYVVGGEAYAYFVGLRGWTAADYRAWLARAVSSIRTDR</sequence>
<dbReference type="Gene3D" id="1.10.357.10">
    <property type="entry name" value="Tetracycline Repressor, domain 2"/>
    <property type="match status" value="1"/>
</dbReference>
<dbReference type="InterPro" id="IPR001647">
    <property type="entry name" value="HTH_TetR"/>
</dbReference>
<dbReference type="GO" id="GO:0003677">
    <property type="term" value="F:DNA binding"/>
    <property type="evidence" value="ECO:0007669"/>
    <property type="project" value="UniProtKB-KW"/>
</dbReference>
<dbReference type="Proteomes" id="UP000549913">
    <property type="component" value="Unassembled WGS sequence"/>
</dbReference>
<dbReference type="EMBL" id="JACCBM010000001">
    <property type="protein sequence ID" value="NYD70158.1"/>
    <property type="molecule type" value="Genomic_DNA"/>
</dbReference>